<dbReference type="Proteomes" id="UP000245802">
    <property type="component" value="Chromosome"/>
</dbReference>
<dbReference type="InterPro" id="IPR036380">
    <property type="entry name" value="Isochorismatase-like_sf"/>
</dbReference>
<dbReference type="Gene3D" id="3.40.50.850">
    <property type="entry name" value="Isochorismatase-like"/>
    <property type="match status" value="1"/>
</dbReference>
<dbReference type="SUPFAM" id="SSF52499">
    <property type="entry name" value="Isochorismatase-like hydrolases"/>
    <property type="match status" value="1"/>
</dbReference>
<dbReference type="RefSeq" id="WP_010043267.1">
    <property type="nucleotide sequence ID" value="NZ_CP025958.1"/>
</dbReference>
<reference evidence="2 3" key="1">
    <citation type="submission" date="2018-01" db="EMBL/GenBank/DDBJ databases">
        <title>G. obscuriglobus.</title>
        <authorList>
            <person name="Franke J."/>
            <person name="Blomberg W."/>
            <person name="Selmecki A."/>
        </authorList>
    </citation>
    <scope>NUCLEOTIDE SEQUENCE [LARGE SCALE GENOMIC DNA]</scope>
    <source>
        <strain evidence="2 3">DSM 5831</strain>
    </source>
</reference>
<dbReference type="EMBL" id="CP025958">
    <property type="protein sequence ID" value="AWM41195.1"/>
    <property type="molecule type" value="Genomic_DNA"/>
</dbReference>
<accession>A0A2Z3HE06</accession>
<sequence length="189" mass="21180">MSAFALVLKACRDRGMTIIHCPSDTMSFYKDHPARTRALEAKKAAPPKAKELPNPPLPVDDSDGGCDDEKPAKSFKAWTRQHAAINIDDAKDYITDSGAEVYNVLKEKGLDTVLVLGVHTNMCVLNRTFAIKQLVKWDVRTVLVRDLTDAMYNPKMKPFVEHDKGTQLIIAFIEQHWCPTTESNALLKK</sequence>
<dbReference type="AlphaFoldDB" id="A0A2Z3HE06"/>
<dbReference type="OrthoDB" id="272395at2"/>
<dbReference type="KEGG" id="gog:C1280_32195"/>
<gene>
    <name evidence="2" type="ORF">C1280_32195</name>
</gene>
<evidence type="ECO:0000313" key="3">
    <source>
        <dbReference type="Proteomes" id="UP000245802"/>
    </source>
</evidence>
<evidence type="ECO:0000256" key="1">
    <source>
        <dbReference type="SAM" id="MobiDB-lite"/>
    </source>
</evidence>
<feature type="compositionally biased region" description="Basic and acidic residues" evidence="1">
    <location>
        <begin position="42"/>
        <end position="51"/>
    </location>
</feature>
<feature type="region of interest" description="Disordered" evidence="1">
    <location>
        <begin position="42"/>
        <end position="66"/>
    </location>
</feature>
<evidence type="ECO:0000313" key="2">
    <source>
        <dbReference type="EMBL" id="AWM41195.1"/>
    </source>
</evidence>
<keyword evidence="3" id="KW-1185">Reference proteome</keyword>
<organism evidence="2 3">
    <name type="scientific">Gemmata obscuriglobus</name>
    <dbReference type="NCBI Taxonomy" id="114"/>
    <lineage>
        <taxon>Bacteria</taxon>
        <taxon>Pseudomonadati</taxon>
        <taxon>Planctomycetota</taxon>
        <taxon>Planctomycetia</taxon>
        <taxon>Gemmatales</taxon>
        <taxon>Gemmataceae</taxon>
        <taxon>Gemmata</taxon>
    </lineage>
</organism>
<proteinExistence type="predicted"/>
<protein>
    <submittedName>
        <fullName evidence="2">Isochorismatase</fullName>
    </submittedName>
</protein>
<name>A0A2Z3HE06_9BACT</name>